<sequence>MWTSILICVADLNEFKQKYSENQLRSPWAKNFERLPYPFPLLAMMQSFRPKLQKIIHDTWSEMEGIQREIAIVVALVQLYANQETPALLLCDAFQKRRARGFQFEELPLEKYTMQHRLVAEMLLRKPETTTATIYSE</sequence>
<dbReference type="Proteomes" id="UP001249851">
    <property type="component" value="Unassembled WGS sequence"/>
</dbReference>
<proteinExistence type="predicted"/>
<protein>
    <submittedName>
        <fullName evidence="1">Uncharacterized protein</fullName>
    </submittedName>
</protein>
<comment type="caution">
    <text evidence="1">The sequence shown here is derived from an EMBL/GenBank/DDBJ whole genome shotgun (WGS) entry which is preliminary data.</text>
</comment>
<reference evidence="1" key="2">
    <citation type="journal article" date="2023" name="Science">
        <title>Genomic signatures of disease resistance in endangered staghorn corals.</title>
        <authorList>
            <person name="Vollmer S.V."/>
            <person name="Selwyn J.D."/>
            <person name="Despard B.A."/>
            <person name="Roesel C.L."/>
        </authorList>
    </citation>
    <scope>NUCLEOTIDE SEQUENCE</scope>
    <source>
        <strain evidence="1">K2</strain>
    </source>
</reference>
<organism evidence="1 2">
    <name type="scientific">Acropora cervicornis</name>
    <name type="common">Staghorn coral</name>
    <dbReference type="NCBI Taxonomy" id="6130"/>
    <lineage>
        <taxon>Eukaryota</taxon>
        <taxon>Metazoa</taxon>
        <taxon>Cnidaria</taxon>
        <taxon>Anthozoa</taxon>
        <taxon>Hexacorallia</taxon>
        <taxon>Scleractinia</taxon>
        <taxon>Astrocoeniina</taxon>
        <taxon>Acroporidae</taxon>
        <taxon>Acropora</taxon>
    </lineage>
</organism>
<accession>A0AAD9VDE2</accession>
<evidence type="ECO:0000313" key="1">
    <source>
        <dbReference type="EMBL" id="KAK2570438.1"/>
    </source>
</evidence>
<reference evidence="1" key="1">
    <citation type="journal article" date="2023" name="G3 (Bethesda)">
        <title>Whole genome assembly and annotation of the endangered Caribbean coral Acropora cervicornis.</title>
        <authorList>
            <person name="Selwyn J.D."/>
            <person name="Vollmer S.V."/>
        </authorList>
    </citation>
    <scope>NUCLEOTIDE SEQUENCE</scope>
    <source>
        <strain evidence="1">K2</strain>
    </source>
</reference>
<dbReference type="AlphaFoldDB" id="A0AAD9VDE2"/>
<dbReference type="EMBL" id="JARQWQ010000008">
    <property type="protein sequence ID" value="KAK2570438.1"/>
    <property type="molecule type" value="Genomic_DNA"/>
</dbReference>
<gene>
    <name evidence="1" type="ORF">P5673_005255</name>
</gene>
<evidence type="ECO:0000313" key="2">
    <source>
        <dbReference type="Proteomes" id="UP001249851"/>
    </source>
</evidence>
<name>A0AAD9VDE2_ACRCE</name>
<keyword evidence="2" id="KW-1185">Reference proteome</keyword>